<evidence type="ECO:0000313" key="2">
    <source>
        <dbReference type="EMBL" id="MEY8772753.1"/>
    </source>
</evidence>
<protein>
    <recommendedName>
        <fullName evidence="4">DUF4239 domain-containing protein</fullName>
    </recommendedName>
</protein>
<keyword evidence="3" id="KW-1185">Reference proteome</keyword>
<comment type="caution">
    <text evidence="2">The sequence shown here is derived from an EMBL/GenBank/DDBJ whole genome shotgun (WGS) entry which is preliminary data.</text>
</comment>
<keyword evidence="1" id="KW-0812">Transmembrane</keyword>
<feature type="transmembrane region" description="Helical" evidence="1">
    <location>
        <begin position="174"/>
        <end position="192"/>
    </location>
</feature>
<keyword evidence="1" id="KW-0472">Membrane</keyword>
<name>A0ABV4ECU2_9GAMM</name>
<feature type="transmembrane region" description="Helical" evidence="1">
    <location>
        <begin position="14"/>
        <end position="34"/>
    </location>
</feature>
<evidence type="ECO:0008006" key="4">
    <source>
        <dbReference type="Google" id="ProtNLM"/>
    </source>
</evidence>
<organism evidence="2 3">
    <name type="scientific">Erwinia aeris</name>
    <dbReference type="NCBI Taxonomy" id="3239803"/>
    <lineage>
        <taxon>Bacteria</taxon>
        <taxon>Pseudomonadati</taxon>
        <taxon>Pseudomonadota</taxon>
        <taxon>Gammaproteobacteria</taxon>
        <taxon>Enterobacterales</taxon>
        <taxon>Erwiniaceae</taxon>
        <taxon>Erwinia</taxon>
    </lineage>
</organism>
<dbReference type="Proteomes" id="UP001565243">
    <property type="component" value="Unassembled WGS sequence"/>
</dbReference>
<gene>
    <name evidence="2" type="ORF">AB6T85_20300</name>
</gene>
<proteinExistence type="predicted"/>
<dbReference type="RefSeq" id="WP_369896482.1">
    <property type="nucleotide sequence ID" value="NZ_JBGFFX010000015.1"/>
</dbReference>
<sequence length="260" mass="29547">MEFDLAQLKDMKTWLAPLVTLTIGISGFIITTRARKKRFSNERISTLKDIQSLPASISNEKYIKEAVSNEMRLAVLHDLTGIKEKKEAEIFLQIVSSTNLEAKQLILIKKSLLAMSLAKDEKEEVIIENKNENENENENENVDTNPTDQTAVNHRHTDIVVNTEQLKDSSYLKCTLFTLLIGAIVFMLYTLIKNFVDTDYLSASLSSILSIVAIIVLAVIDTCWIWPWQVNKVNELSKVINDSIHEKTSKELEKIDSYIT</sequence>
<dbReference type="EMBL" id="JBGFFX010000015">
    <property type="protein sequence ID" value="MEY8772753.1"/>
    <property type="molecule type" value="Genomic_DNA"/>
</dbReference>
<feature type="transmembrane region" description="Helical" evidence="1">
    <location>
        <begin position="204"/>
        <end position="228"/>
    </location>
</feature>
<evidence type="ECO:0000313" key="3">
    <source>
        <dbReference type="Proteomes" id="UP001565243"/>
    </source>
</evidence>
<accession>A0ABV4ECU2</accession>
<keyword evidence="1" id="KW-1133">Transmembrane helix</keyword>
<reference evidence="2 3" key="1">
    <citation type="submission" date="2024-07" db="EMBL/GenBank/DDBJ databases">
        <authorList>
            <person name="Hebao G."/>
        </authorList>
    </citation>
    <scope>NUCLEOTIDE SEQUENCE [LARGE SCALE GENOMIC DNA]</scope>
    <source>
        <strain evidence="2 3">ACCC 02193</strain>
    </source>
</reference>
<evidence type="ECO:0000256" key="1">
    <source>
        <dbReference type="SAM" id="Phobius"/>
    </source>
</evidence>